<evidence type="ECO:0000313" key="5">
    <source>
        <dbReference type="Proteomes" id="UP000538666"/>
    </source>
</evidence>
<feature type="domain" description="HTH merR-type" evidence="3">
    <location>
        <begin position="5"/>
        <end position="72"/>
    </location>
</feature>
<dbReference type="Pfam" id="PF13411">
    <property type="entry name" value="MerR_1"/>
    <property type="match status" value="1"/>
</dbReference>
<protein>
    <submittedName>
        <fullName evidence="4">DNA-binding transcriptional MerR regulator</fullName>
    </submittedName>
</protein>
<dbReference type="Gene3D" id="1.10.1660.10">
    <property type="match status" value="1"/>
</dbReference>
<dbReference type="SUPFAM" id="SSF46955">
    <property type="entry name" value="Putative DNA-binding domain"/>
    <property type="match status" value="1"/>
</dbReference>
<evidence type="ECO:0000313" key="4">
    <source>
        <dbReference type="EMBL" id="MBB6142921.1"/>
    </source>
</evidence>
<dbReference type="PANTHER" id="PTHR30204:SF93">
    <property type="entry name" value="HTH MERR-TYPE DOMAIN-CONTAINING PROTEIN"/>
    <property type="match status" value="1"/>
</dbReference>
<dbReference type="PROSITE" id="PS50937">
    <property type="entry name" value="HTH_MERR_2"/>
    <property type="match status" value="1"/>
</dbReference>
<dbReference type="SMART" id="SM00422">
    <property type="entry name" value="HTH_MERR"/>
    <property type="match status" value="1"/>
</dbReference>
<dbReference type="Proteomes" id="UP000538666">
    <property type="component" value="Unassembled WGS sequence"/>
</dbReference>
<dbReference type="AlphaFoldDB" id="A0A841JV94"/>
<dbReference type="GO" id="GO:0003677">
    <property type="term" value="F:DNA binding"/>
    <property type="evidence" value="ECO:0007669"/>
    <property type="project" value="UniProtKB-KW"/>
</dbReference>
<gene>
    <name evidence="4" type="ORF">HNQ77_000865</name>
</gene>
<sequence>MPKESFSTSEVMELTGVTARQLQWWDERRIVVPARHGRNRLYSATDVVDILVIEQLRRRKISLAQVRRALRFLRTELHARLADLVTGAREFHLLLEGKHVYLETESRQIVDLLRNAKQPMLLVCLTDAIKPLRVELKDLLNKLAEKGDTGRRKRPIGNHGALDSVGRKRRTTA</sequence>
<keyword evidence="1 4" id="KW-0238">DNA-binding</keyword>
<comment type="caution">
    <text evidence="4">The sequence shown here is derived from an EMBL/GenBank/DDBJ whole genome shotgun (WGS) entry which is preliminary data.</text>
</comment>
<dbReference type="GO" id="GO:0003700">
    <property type="term" value="F:DNA-binding transcription factor activity"/>
    <property type="evidence" value="ECO:0007669"/>
    <property type="project" value="InterPro"/>
</dbReference>
<dbReference type="OrthoDB" id="121366at2"/>
<dbReference type="InterPro" id="IPR000551">
    <property type="entry name" value="MerR-type_HTH_dom"/>
</dbReference>
<reference evidence="4 5" key="1">
    <citation type="submission" date="2020-08" db="EMBL/GenBank/DDBJ databases">
        <title>Genomic Encyclopedia of Type Strains, Phase IV (KMG-IV): sequencing the most valuable type-strain genomes for metagenomic binning, comparative biology and taxonomic classification.</title>
        <authorList>
            <person name="Goeker M."/>
        </authorList>
    </citation>
    <scope>NUCLEOTIDE SEQUENCE [LARGE SCALE GENOMIC DNA]</scope>
    <source>
        <strain evidence="4 5">DSM 103733</strain>
    </source>
</reference>
<dbReference type="EMBL" id="JACHEK010000002">
    <property type="protein sequence ID" value="MBB6142921.1"/>
    <property type="molecule type" value="Genomic_DNA"/>
</dbReference>
<name>A0A841JV94_9BACT</name>
<dbReference type="InterPro" id="IPR047057">
    <property type="entry name" value="MerR_fam"/>
</dbReference>
<keyword evidence="5" id="KW-1185">Reference proteome</keyword>
<evidence type="ECO:0000259" key="3">
    <source>
        <dbReference type="PROSITE" id="PS50937"/>
    </source>
</evidence>
<evidence type="ECO:0000256" key="1">
    <source>
        <dbReference type="ARBA" id="ARBA00023125"/>
    </source>
</evidence>
<dbReference type="PANTHER" id="PTHR30204">
    <property type="entry name" value="REDOX-CYCLING DRUG-SENSING TRANSCRIPTIONAL ACTIVATOR SOXR"/>
    <property type="match status" value="1"/>
</dbReference>
<dbReference type="InterPro" id="IPR009061">
    <property type="entry name" value="DNA-bd_dom_put_sf"/>
</dbReference>
<proteinExistence type="predicted"/>
<accession>A0A841JV94</accession>
<feature type="region of interest" description="Disordered" evidence="2">
    <location>
        <begin position="148"/>
        <end position="173"/>
    </location>
</feature>
<organism evidence="4 5">
    <name type="scientific">Silvibacterium bohemicum</name>
    <dbReference type="NCBI Taxonomy" id="1577686"/>
    <lineage>
        <taxon>Bacteria</taxon>
        <taxon>Pseudomonadati</taxon>
        <taxon>Acidobacteriota</taxon>
        <taxon>Terriglobia</taxon>
        <taxon>Terriglobales</taxon>
        <taxon>Acidobacteriaceae</taxon>
        <taxon>Silvibacterium</taxon>
    </lineage>
</organism>
<evidence type="ECO:0000256" key="2">
    <source>
        <dbReference type="SAM" id="MobiDB-lite"/>
    </source>
</evidence>
<dbReference type="RefSeq" id="WP_050061872.1">
    <property type="nucleotide sequence ID" value="NZ_JACHEK010000002.1"/>
</dbReference>